<evidence type="ECO:0000259" key="3">
    <source>
        <dbReference type="Pfam" id="PF14643"/>
    </source>
</evidence>
<evidence type="ECO:0000313" key="6">
    <source>
        <dbReference type="EMBL" id="CAF4279950.1"/>
    </source>
</evidence>
<feature type="coiled-coil region" evidence="1">
    <location>
        <begin position="154"/>
        <end position="181"/>
    </location>
</feature>
<reference evidence="5" key="1">
    <citation type="submission" date="2021-02" db="EMBL/GenBank/DDBJ databases">
        <authorList>
            <person name="Nowell W R."/>
        </authorList>
    </citation>
    <scope>NUCLEOTIDE SEQUENCE</scope>
</reference>
<dbReference type="EMBL" id="CAJOBO010000729">
    <property type="protein sequence ID" value="CAF4279950.1"/>
    <property type="molecule type" value="Genomic_DNA"/>
</dbReference>
<feature type="region of interest" description="Disordered" evidence="2">
    <location>
        <begin position="1100"/>
        <end position="1123"/>
    </location>
</feature>
<feature type="compositionally biased region" description="Low complexity" evidence="2">
    <location>
        <begin position="1168"/>
        <end position="1183"/>
    </location>
</feature>
<evidence type="ECO:0000313" key="7">
    <source>
        <dbReference type="Proteomes" id="UP000663833"/>
    </source>
</evidence>
<dbReference type="InterPro" id="IPR028089">
    <property type="entry name" value="DUF4455"/>
</dbReference>
<dbReference type="EMBL" id="CAJNYD010002923">
    <property type="protein sequence ID" value="CAF3459431.1"/>
    <property type="molecule type" value="Genomic_DNA"/>
</dbReference>
<keyword evidence="1" id="KW-0175">Coiled coil</keyword>
<comment type="caution">
    <text evidence="5">The sequence shown here is derived from an EMBL/GenBank/DDBJ whole genome shotgun (WGS) entry which is preliminary data.</text>
</comment>
<organism evidence="5 7">
    <name type="scientific">Rotaria socialis</name>
    <dbReference type="NCBI Taxonomy" id="392032"/>
    <lineage>
        <taxon>Eukaryota</taxon>
        <taxon>Metazoa</taxon>
        <taxon>Spiralia</taxon>
        <taxon>Gnathifera</taxon>
        <taxon>Rotifera</taxon>
        <taxon>Eurotatoria</taxon>
        <taxon>Bdelloidea</taxon>
        <taxon>Philodinida</taxon>
        <taxon>Philodinidae</taxon>
        <taxon>Rotaria</taxon>
    </lineage>
</organism>
<dbReference type="PANTHER" id="PTHR21444">
    <property type="entry name" value="COILED-COIL DOMAIN-CONTAINING PROTEIN 180"/>
    <property type="match status" value="1"/>
</dbReference>
<proteinExistence type="predicted"/>
<dbReference type="InterPro" id="IPR027914">
    <property type="entry name" value="DUF4456"/>
</dbReference>
<sequence length="1582" mass="183205">MATSSATANVRILPNNKVYRQLFDAQVQLSDTYNRVRDNQLSKPVNIIAHPDATPLIRNIRPHESQKRQWLSSLPFNNNPDINPIALLFRDEKKRRQNAELEEVEKLKQEVFNLPDKIEQEKLENDESNPSKNVTERLAASRQVKFSQLWDELLGKISEENQNLLNDLEEITRECNIYFEDGDIEINNRLQTIIYHNEITNLTIESFGNAYEYLENILPPRLSKIQDYCQTIEGLELERIRKIRDLFKFYSERLYRTHHLSDEDTAAQLEKQANELNSQILDNRRVYTELEARLLTGETDRVHHYRGELVDHQSKWRDSMWIIYRQTWISKLSQCKAKLQPTILSTCASVGSKITEKTRNLVEHINLLNTFIPPVSTKENADKWFKQAYDIVNDIVDLRKELAHQIALIVDNEIDVLEKESKTIQDKVLQNEIYDVEQIQIVFERDIQQLFEDRKQYLQESVIDQAEATYEQLTNSMYKTIDRLLAFIKTPAEQWDEHQVQLEHVTAQLLDMMRDCRRPHDVQNEKKLNKLDSALDEMRSAPNETTLSRLLAMAYEQLDTIKASYAQFYDMEHSIVNKYSNMIAQEVNQYKNKMLAYFHAQEKPTMGNDDPNVEFVSSNNNRQCYTTSLARITYEIELNVGQDSDLTQKLSSTDDDNQSTDRSSTYAQSRLASVSYDPNQPQAQTFLTEDTTSLLDTDTIPFNQCFRISSHIVPSITFNLCRAFLDHYDRWRDETVRRAEAVMYSKHDELDKEMDFQMHLHEPRRIRIETDIHNVRAAELVMHDERVERHIRGVQETLEQTDADYRRMLTEFAESIVTYKDEIFGLEQVFVNATTSGRLLSLQDRLSKRRDSFMEKVRTSLRGFRKRFDDAMQYLRQANVKFRKSFKMFSDGGNFSRDEIEIYRKKLEKTAALIDKSETAILKEMEKLEKKQLEEATKIMNQFQERFKNHMTDLVFIETSNRWISETQVKIKSEVSGSNQQSNGFKKLVLSYRNQIDSIFNPNLDKEPSTLGEVRELFQQIILSSYERALYLKCLNNELMVPASLVTTLRNKGLLSEEELVNDLLNVSNGDEINPSRRTSRMSASAVSNIDEVKSVKFASTSTPGMTPSSHNKVGSAPVSSLAGGHAEDLNTISTIRTLLHSKSDHHESDEIVEPGVPAALSYNTRSIASASSTRSSQTKKSSVISKRRSASHKGSVGGDESTPTVRRDRPSRTKTRDEIYALYCSFGEKRHPGQDFLSKIMNILRDATEGLLTHAEIYYKEKGPRPVTRPLAVREKFDEYVTTMIEKLKLYEEQCRVYHEHSINEFREMLELIERTSSLMAKLELDEQTQEAEKVLNGIKQQFDEALEKILNEANEEKSKNFDQLRPTLGHPTRKTELQEIDNREKSRQSNLLKVVTQFRSNTIEDIQTNGQATIGALATNAERLLILFDDILTADEITRTKIPPVKQPLEELVRRQQAGRPLEDVEPTPILERKQGHWAGLPLLDDGLNKRRESAMAGRKRASAASQRQKSSASIVTQKTTLPQMETVTQRNHAYQKYKEVFSRTLSNIETRCSTVTADLERHQLHWIASIEKLQQLRTC</sequence>
<feature type="region of interest" description="Disordered" evidence="2">
    <location>
        <begin position="1168"/>
        <end position="1213"/>
    </location>
</feature>
<protein>
    <submittedName>
        <fullName evidence="5">Uncharacterized protein</fullName>
    </submittedName>
</protein>
<dbReference type="Proteomes" id="UP000663833">
    <property type="component" value="Unassembled WGS sequence"/>
</dbReference>
<dbReference type="Pfam" id="PF14644">
    <property type="entry name" value="DUF4456"/>
    <property type="match status" value="1"/>
</dbReference>
<feature type="compositionally biased region" description="Low complexity" evidence="2">
    <location>
        <begin position="1505"/>
        <end position="1516"/>
    </location>
</feature>
<name>A0A818EIP9_9BILA</name>
<feature type="coiled-coil region" evidence="1">
    <location>
        <begin position="1323"/>
        <end position="1361"/>
    </location>
</feature>
<dbReference type="Proteomes" id="UP000663851">
    <property type="component" value="Unassembled WGS sequence"/>
</dbReference>
<gene>
    <name evidence="6" type="ORF">HFQ381_LOCUS12217</name>
    <name evidence="5" type="ORF">LUA448_LOCUS22535</name>
</gene>
<evidence type="ECO:0000256" key="2">
    <source>
        <dbReference type="SAM" id="MobiDB-lite"/>
    </source>
</evidence>
<evidence type="ECO:0000313" key="5">
    <source>
        <dbReference type="EMBL" id="CAF3459431.1"/>
    </source>
</evidence>
<feature type="compositionally biased region" description="Polar residues" evidence="2">
    <location>
        <begin position="1100"/>
        <end position="1113"/>
    </location>
</feature>
<feature type="domain" description="DUF4456" evidence="4">
    <location>
        <begin position="1253"/>
        <end position="1457"/>
    </location>
</feature>
<feature type="domain" description="DUF4455" evidence="3">
    <location>
        <begin position="141"/>
        <end position="602"/>
    </location>
</feature>
<feature type="coiled-coil region" evidence="1">
    <location>
        <begin position="259"/>
        <end position="286"/>
    </location>
</feature>
<dbReference type="Pfam" id="PF14643">
    <property type="entry name" value="DUF4455"/>
    <property type="match status" value="1"/>
</dbReference>
<accession>A0A818EIP9</accession>
<evidence type="ECO:0000259" key="4">
    <source>
        <dbReference type="Pfam" id="PF14644"/>
    </source>
</evidence>
<evidence type="ECO:0000256" key="1">
    <source>
        <dbReference type="SAM" id="Coils"/>
    </source>
</evidence>
<dbReference type="PANTHER" id="PTHR21444:SF14">
    <property type="entry name" value="COILED-COIL DOMAIN-CONTAINING PROTEIN 180"/>
    <property type="match status" value="1"/>
</dbReference>
<feature type="region of interest" description="Disordered" evidence="2">
    <location>
        <begin position="1499"/>
        <end position="1519"/>
    </location>
</feature>